<evidence type="ECO:0000313" key="3">
    <source>
        <dbReference type="Proteomes" id="UP000215914"/>
    </source>
</evidence>
<feature type="transmembrane region" description="Helical" evidence="1">
    <location>
        <begin position="23"/>
        <end position="44"/>
    </location>
</feature>
<dbReference type="EMBL" id="MNCJ02000322">
    <property type="protein sequence ID" value="KAF5797585.1"/>
    <property type="molecule type" value="Genomic_DNA"/>
</dbReference>
<keyword evidence="3" id="KW-1185">Reference proteome</keyword>
<gene>
    <name evidence="2" type="ORF">HanXRQr2_Chr07g0282361</name>
</gene>
<name>A0A9K3NF64_HELAN</name>
<dbReference type="Gramene" id="mRNA:HanXRQr2_Chr07g0282361">
    <property type="protein sequence ID" value="CDS:HanXRQr2_Chr07g0282361.1"/>
    <property type="gene ID" value="HanXRQr2_Chr07g0282361"/>
</dbReference>
<comment type="caution">
    <text evidence="2">The sequence shown here is derived from an EMBL/GenBank/DDBJ whole genome shotgun (WGS) entry which is preliminary data.</text>
</comment>
<proteinExistence type="predicted"/>
<reference evidence="2" key="2">
    <citation type="submission" date="2020-06" db="EMBL/GenBank/DDBJ databases">
        <title>Helianthus annuus Genome sequencing and assembly Release 2.</title>
        <authorList>
            <person name="Gouzy J."/>
            <person name="Langlade N."/>
            <person name="Munos S."/>
        </authorList>
    </citation>
    <scope>NUCLEOTIDE SEQUENCE</scope>
    <source>
        <tissue evidence="2">Leaves</tissue>
    </source>
</reference>
<sequence length="62" mass="6718">MHQTVGTAETLKRMESNRVRNKCILLVVLPVVLMGAGTAVLVAVEDLDFVHAFYCVVGTITS</sequence>
<reference evidence="2" key="1">
    <citation type="journal article" date="2017" name="Nature">
        <title>The sunflower genome provides insights into oil metabolism, flowering and Asterid evolution.</title>
        <authorList>
            <person name="Badouin H."/>
            <person name="Gouzy J."/>
            <person name="Grassa C.J."/>
            <person name="Murat F."/>
            <person name="Staton S.E."/>
            <person name="Cottret L."/>
            <person name="Lelandais-Briere C."/>
            <person name="Owens G.L."/>
            <person name="Carrere S."/>
            <person name="Mayjonade B."/>
            <person name="Legrand L."/>
            <person name="Gill N."/>
            <person name="Kane N.C."/>
            <person name="Bowers J.E."/>
            <person name="Hubner S."/>
            <person name="Bellec A."/>
            <person name="Berard A."/>
            <person name="Berges H."/>
            <person name="Blanchet N."/>
            <person name="Boniface M.C."/>
            <person name="Brunel D."/>
            <person name="Catrice O."/>
            <person name="Chaidir N."/>
            <person name="Claudel C."/>
            <person name="Donnadieu C."/>
            <person name="Faraut T."/>
            <person name="Fievet G."/>
            <person name="Helmstetter N."/>
            <person name="King M."/>
            <person name="Knapp S.J."/>
            <person name="Lai Z."/>
            <person name="Le Paslier M.C."/>
            <person name="Lippi Y."/>
            <person name="Lorenzon L."/>
            <person name="Mandel J.R."/>
            <person name="Marage G."/>
            <person name="Marchand G."/>
            <person name="Marquand E."/>
            <person name="Bret-Mestries E."/>
            <person name="Morien E."/>
            <person name="Nambeesan S."/>
            <person name="Nguyen T."/>
            <person name="Pegot-Espagnet P."/>
            <person name="Pouilly N."/>
            <person name="Raftis F."/>
            <person name="Sallet E."/>
            <person name="Schiex T."/>
            <person name="Thomas J."/>
            <person name="Vandecasteele C."/>
            <person name="Vares D."/>
            <person name="Vear F."/>
            <person name="Vautrin S."/>
            <person name="Crespi M."/>
            <person name="Mangin B."/>
            <person name="Burke J.M."/>
            <person name="Salse J."/>
            <person name="Munos S."/>
            <person name="Vincourt P."/>
            <person name="Rieseberg L.H."/>
            <person name="Langlade N.B."/>
        </authorList>
    </citation>
    <scope>NUCLEOTIDE SEQUENCE</scope>
    <source>
        <tissue evidence="2">Leaves</tissue>
    </source>
</reference>
<dbReference type="AlphaFoldDB" id="A0A9K3NF64"/>
<keyword evidence="1" id="KW-0472">Membrane</keyword>
<organism evidence="2 3">
    <name type="scientific">Helianthus annuus</name>
    <name type="common">Common sunflower</name>
    <dbReference type="NCBI Taxonomy" id="4232"/>
    <lineage>
        <taxon>Eukaryota</taxon>
        <taxon>Viridiplantae</taxon>
        <taxon>Streptophyta</taxon>
        <taxon>Embryophyta</taxon>
        <taxon>Tracheophyta</taxon>
        <taxon>Spermatophyta</taxon>
        <taxon>Magnoliopsida</taxon>
        <taxon>eudicotyledons</taxon>
        <taxon>Gunneridae</taxon>
        <taxon>Pentapetalae</taxon>
        <taxon>asterids</taxon>
        <taxon>campanulids</taxon>
        <taxon>Asterales</taxon>
        <taxon>Asteraceae</taxon>
        <taxon>Asteroideae</taxon>
        <taxon>Heliantheae alliance</taxon>
        <taxon>Heliantheae</taxon>
        <taxon>Helianthus</taxon>
    </lineage>
</organism>
<dbReference type="SUPFAM" id="SSF81324">
    <property type="entry name" value="Voltage-gated potassium channels"/>
    <property type="match status" value="1"/>
</dbReference>
<accession>A0A9K3NF64</accession>
<keyword evidence="1" id="KW-1133">Transmembrane helix</keyword>
<dbReference type="Proteomes" id="UP000215914">
    <property type="component" value="Unassembled WGS sequence"/>
</dbReference>
<keyword evidence="1" id="KW-0812">Transmembrane</keyword>
<dbReference type="Gene3D" id="1.10.287.70">
    <property type="match status" value="1"/>
</dbReference>
<evidence type="ECO:0000313" key="2">
    <source>
        <dbReference type="EMBL" id="KAF5797585.1"/>
    </source>
</evidence>
<evidence type="ECO:0000256" key="1">
    <source>
        <dbReference type="SAM" id="Phobius"/>
    </source>
</evidence>
<protein>
    <submittedName>
        <fullName evidence="2">Uncharacterized protein</fullName>
    </submittedName>
</protein>